<gene>
    <name evidence="1" type="ORF">GCM10023167_25880</name>
</gene>
<reference evidence="2" key="1">
    <citation type="journal article" date="2019" name="Int. J. Syst. Evol. Microbiol.">
        <title>The Global Catalogue of Microorganisms (GCM) 10K type strain sequencing project: providing services to taxonomists for standard genome sequencing and annotation.</title>
        <authorList>
            <consortium name="The Broad Institute Genomics Platform"/>
            <consortium name="The Broad Institute Genome Sequencing Center for Infectious Disease"/>
            <person name="Wu L."/>
            <person name="Ma J."/>
        </authorList>
    </citation>
    <scope>NUCLEOTIDE SEQUENCE [LARGE SCALE GENOMIC DNA]</scope>
    <source>
        <strain evidence="2">JCM 17808</strain>
    </source>
</reference>
<dbReference type="RefSeq" id="WP_295688603.1">
    <property type="nucleotide sequence ID" value="NZ_BAABGL010000035.1"/>
</dbReference>
<sequence length="78" mass="8365">MAVNDEGATYFLIEVRREAGENSWTAEAVGSHHAHHDGAGIELFYGSTFGCDTPGEALEQLAADDLTEEAIAQIERTA</sequence>
<proteinExistence type="predicted"/>
<protein>
    <submittedName>
        <fullName evidence="1">Uncharacterized protein</fullName>
    </submittedName>
</protein>
<evidence type="ECO:0000313" key="1">
    <source>
        <dbReference type="EMBL" id="GAA4395479.1"/>
    </source>
</evidence>
<dbReference type="EMBL" id="BAABGL010000035">
    <property type="protein sequence ID" value="GAA4395479.1"/>
    <property type="molecule type" value="Genomic_DNA"/>
</dbReference>
<evidence type="ECO:0000313" key="2">
    <source>
        <dbReference type="Proteomes" id="UP001500642"/>
    </source>
</evidence>
<keyword evidence="2" id="KW-1185">Reference proteome</keyword>
<dbReference type="Proteomes" id="UP001500642">
    <property type="component" value="Unassembled WGS sequence"/>
</dbReference>
<organism evidence="1 2">
    <name type="scientific">Brevibacterium pityocampae</name>
    <dbReference type="NCBI Taxonomy" id="506594"/>
    <lineage>
        <taxon>Bacteria</taxon>
        <taxon>Bacillati</taxon>
        <taxon>Actinomycetota</taxon>
        <taxon>Actinomycetes</taxon>
        <taxon>Micrococcales</taxon>
        <taxon>Brevibacteriaceae</taxon>
        <taxon>Brevibacterium</taxon>
    </lineage>
</organism>
<accession>A0ABP8JSV3</accession>
<name>A0ABP8JSV3_9MICO</name>
<comment type="caution">
    <text evidence="1">The sequence shown here is derived from an EMBL/GenBank/DDBJ whole genome shotgun (WGS) entry which is preliminary data.</text>
</comment>